<feature type="compositionally biased region" description="Polar residues" evidence="1">
    <location>
        <begin position="41"/>
        <end position="55"/>
    </location>
</feature>
<feature type="non-terminal residue" evidence="2">
    <location>
        <position position="1"/>
    </location>
</feature>
<dbReference type="AlphaFoldDB" id="A0A0A9XEQ3"/>
<feature type="compositionally biased region" description="Low complexity" evidence="1">
    <location>
        <begin position="31"/>
        <end position="40"/>
    </location>
</feature>
<gene>
    <name evidence="2" type="ORF">CM83_105175</name>
</gene>
<evidence type="ECO:0000256" key="1">
    <source>
        <dbReference type="SAM" id="MobiDB-lite"/>
    </source>
</evidence>
<organism evidence="2">
    <name type="scientific">Lygus hesperus</name>
    <name type="common">Western plant bug</name>
    <dbReference type="NCBI Taxonomy" id="30085"/>
    <lineage>
        <taxon>Eukaryota</taxon>
        <taxon>Metazoa</taxon>
        <taxon>Ecdysozoa</taxon>
        <taxon>Arthropoda</taxon>
        <taxon>Hexapoda</taxon>
        <taxon>Insecta</taxon>
        <taxon>Pterygota</taxon>
        <taxon>Neoptera</taxon>
        <taxon>Paraneoptera</taxon>
        <taxon>Hemiptera</taxon>
        <taxon>Heteroptera</taxon>
        <taxon>Panheteroptera</taxon>
        <taxon>Cimicomorpha</taxon>
        <taxon>Miridae</taxon>
        <taxon>Mirini</taxon>
        <taxon>Lygus</taxon>
    </lineage>
</organism>
<accession>A0A0A9XEQ3</accession>
<proteinExistence type="predicted"/>
<reference evidence="2" key="2">
    <citation type="submission" date="2014-07" db="EMBL/GenBank/DDBJ databases">
        <authorList>
            <person name="Hull J."/>
        </authorList>
    </citation>
    <scope>NUCLEOTIDE SEQUENCE</scope>
</reference>
<sequence>HIKKSAVPSEVFPVPEFSVEESCDVPTPGRSDSSSSWTTSQGGDTKTTSPISTQGGVKEDDTPFNPEKIPHNPVLIYEDDNFEFFEELTDTEKLACFMDNT</sequence>
<feature type="non-terminal residue" evidence="2">
    <location>
        <position position="101"/>
    </location>
</feature>
<protein>
    <submittedName>
        <fullName evidence="2">Uncharacterized protein</fullName>
    </submittedName>
</protein>
<dbReference type="EMBL" id="GBHO01028039">
    <property type="protein sequence ID" value="JAG15565.1"/>
    <property type="molecule type" value="Transcribed_RNA"/>
</dbReference>
<name>A0A0A9XEQ3_LYGHE</name>
<evidence type="ECO:0000313" key="2">
    <source>
        <dbReference type="EMBL" id="JAG15565.1"/>
    </source>
</evidence>
<feature type="region of interest" description="Disordered" evidence="1">
    <location>
        <begin position="18"/>
        <end position="72"/>
    </location>
</feature>
<reference evidence="2" key="1">
    <citation type="journal article" date="2014" name="PLoS ONE">
        <title>Transcriptome-Based Identification of ABC Transporters in the Western Tarnished Plant Bug Lygus hesperus.</title>
        <authorList>
            <person name="Hull J.J."/>
            <person name="Chaney K."/>
            <person name="Geib S.M."/>
            <person name="Fabrick J.A."/>
            <person name="Brent C.S."/>
            <person name="Walsh D."/>
            <person name="Lavine L.C."/>
        </authorList>
    </citation>
    <scope>NUCLEOTIDE SEQUENCE</scope>
</reference>